<dbReference type="SUPFAM" id="SSF49749">
    <property type="entry name" value="Group II dsDNA viruses VP"/>
    <property type="match status" value="2"/>
</dbReference>
<dbReference type="InterPro" id="IPR007542">
    <property type="entry name" value="MCP_C"/>
</dbReference>
<reference evidence="3" key="1">
    <citation type="journal article" date="2020" name="Nature">
        <title>Giant virus diversity and host interactions through global metagenomics.</title>
        <authorList>
            <person name="Schulz F."/>
            <person name="Roux S."/>
            <person name="Paez-Espino D."/>
            <person name="Jungbluth S."/>
            <person name="Walsh D.A."/>
            <person name="Denef V.J."/>
            <person name="McMahon K.D."/>
            <person name="Konstantinidis K.T."/>
            <person name="Eloe-Fadrosh E.A."/>
            <person name="Kyrpides N.C."/>
            <person name="Woyke T."/>
        </authorList>
    </citation>
    <scope>NUCLEOTIDE SEQUENCE</scope>
    <source>
        <strain evidence="3">GVMAG-M-3300025652-16</strain>
    </source>
</reference>
<evidence type="ECO:0000259" key="2">
    <source>
        <dbReference type="Pfam" id="PF16903"/>
    </source>
</evidence>
<feature type="domain" description="Major capsid protein C-terminal" evidence="1">
    <location>
        <begin position="201"/>
        <end position="361"/>
    </location>
</feature>
<accession>A0A6C0J0C1</accession>
<dbReference type="InterPro" id="IPR038519">
    <property type="entry name" value="MCP_C_sf"/>
</dbReference>
<evidence type="ECO:0000259" key="1">
    <source>
        <dbReference type="Pfam" id="PF04451"/>
    </source>
</evidence>
<proteinExistence type="predicted"/>
<evidence type="ECO:0000313" key="3">
    <source>
        <dbReference type="EMBL" id="QHT98299.1"/>
    </source>
</evidence>
<dbReference type="Pfam" id="PF04451">
    <property type="entry name" value="Capsid_NCLDV"/>
    <property type="match status" value="1"/>
</dbReference>
<organism evidence="3">
    <name type="scientific">viral metagenome</name>
    <dbReference type="NCBI Taxonomy" id="1070528"/>
    <lineage>
        <taxon>unclassified sequences</taxon>
        <taxon>metagenomes</taxon>
        <taxon>organismal metagenomes</taxon>
    </lineage>
</organism>
<feature type="domain" description="Major capsid protein N-terminal" evidence="2">
    <location>
        <begin position="25"/>
        <end position="180"/>
    </location>
</feature>
<dbReference type="AlphaFoldDB" id="A0A6C0J0C1"/>
<dbReference type="Pfam" id="PF16903">
    <property type="entry name" value="Capsid_N"/>
    <property type="match status" value="1"/>
</dbReference>
<evidence type="ECO:0008006" key="4">
    <source>
        <dbReference type="Google" id="ProtNLM"/>
    </source>
</evidence>
<name>A0A6C0J0C1_9ZZZZ</name>
<dbReference type="Gene3D" id="2.70.9.10">
    <property type="entry name" value="Adenovirus Type 2 Hexon, domain 4"/>
    <property type="match status" value="1"/>
</dbReference>
<dbReference type="InterPro" id="IPR031654">
    <property type="entry name" value="Capsid_N"/>
</dbReference>
<protein>
    <recommendedName>
        <fullName evidence="4">Major capsid protein N-terminal domain-containing protein</fullName>
    </recommendedName>
</protein>
<dbReference type="EMBL" id="MN740292">
    <property type="protein sequence ID" value="QHT98299.1"/>
    <property type="molecule type" value="Genomic_DNA"/>
</dbReference>
<sequence>MSAALIELVSVGAQDVFITGDPQVSFFRQNYKRHANFAMKPERMDYIGTFGANNEITIPIRSKGDLMSYIWIEDSLVSNVQDNPDGLFSSTASNPTEFQLWIGGQKVCQIDSLFIQGVHNPLMRDSQAKSSMCASTATLKSNHGGDHFMIPFFFGEDYTKCLPLVALQYHDVEIRIKCRDGYTPVGSPKIWGNYVYLDTDERKYFTDTQHEILITQTQHQLAAKEDTDIDISYFNHPVKSLHLVSGNTTAGADWDTAFTFDKATLYINGTALFEETSAMYHHTVVPEMHSTDLPDDVLEDLPTYTWPFCINLSKMQPTGTLNFSRIDNAKLSLTNPSGGNALHRVYAVNYNILRIKDGMAGVAFGN</sequence>
<dbReference type="Gene3D" id="2.70.9.20">
    <property type="entry name" value="Major capsid protein Vp54"/>
    <property type="match status" value="1"/>
</dbReference>
<dbReference type="InterPro" id="IPR016112">
    <property type="entry name" value="VP_dsDNA_II"/>
</dbReference>
<dbReference type="GO" id="GO:0005198">
    <property type="term" value="F:structural molecule activity"/>
    <property type="evidence" value="ECO:0007669"/>
    <property type="project" value="InterPro"/>
</dbReference>